<dbReference type="GO" id="GO:0016070">
    <property type="term" value="P:RNA metabolic process"/>
    <property type="evidence" value="ECO:0007669"/>
    <property type="project" value="UniProtKB-ARBA"/>
</dbReference>
<comment type="subcellular location">
    <subcellularLocation>
        <location evidence="1">Nucleus</location>
    </subcellularLocation>
</comment>
<comment type="caution">
    <text evidence="6">The sequence shown here is derived from an EMBL/GenBank/DDBJ whole genome shotgun (WGS) entry which is preliminary data.</text>
</comment>
<gene>
    <name evidence="6" type="ORF">LTR62_004970</name>
</gene>
<accession>A0AAN7TPH1</accession>
<dbReference type="Pfam" id="PF12066">
    <property type="entry name" value="SERRATE_Ars2_N"/>
    <property type="match status" value="1"/>
</dbReference>
<dbReference type="InterPro" id="IPR025239">
    <property type="entry name" value="DUF4187"/>
</dbReference>
<evidence type="ECO:0000256" key="4">
    <source>
        <dbReference type="SAM" id="MobiDB-lite"/>
    </source>
</evidence>
<feature type="domain" description="C2H2-type" evidence="5">
    <location>
        <begin position="693"/>
        <end position="716"/>
    </location>
</feature>
<dbReference type="EMBL" id="JAVRRL010000004">
    <property type="protein sequence ID" value="KAK5117548.1"/>
    <property type="molecule type" value="Genomic_DNA"/>
</dbReference>
<feature type="region of interest" description="Disordered" evidence="4">
    <location>
        <begin position="876"/>
        <end position="911"/>
    </location>
</feature>
<dbReference type="PANTHER" id="PTHR13165">
    <property type="entry name" value="ARSENITE-RESISTANCE PROTEIN 2"/>
    <property type="match status" value="1"/>
</dbReference>
<sequence>MEGYESYARSPPPPSREPVRERDEYRSADPYRDRRRSPERRQGRDRRRSRSPAQIDRYQPDRGPRDDHYRDRRDEIPLRDRRRSSPQPPTVIDRYVPGQDAPSAGLLVNPLPDPMKLEFQVGFTWFAEWWRTEQRLKEDKERQRTGKPLSRLRGERETREDREAERPKIQAAYDAYKENLQKLQAQTFVRMHKAEDWFRERYVPEVKDPFRQKLMDYRKTLFATWQAELENGGFDDFTLEGIYKSESNGLGGILEKEEGETTAAAEVLGVGDLLPSRGGDLRDPMAQQPTLLIKTIAPTVTREKFVEFAKEHLSDGPGGYMHLSMSDPNPLKKCHRMGWIMLNSDPDADQSVEGADGNASLPVNDDAGEMNDGTAGEENAVKAVVSRPRNTAERALEKINAKTIEDLERGNFTVHCGVHRPPDAPRKKALWDLFSAPERVARDLDLATRLVRKLDNEMGDEIFGAAKIEERVMNLADQGQLQPPVVEPKPKPDADMDVDAGEIEEEGMIADDEDEVDDLELLMKKKKLDLLVEYLRRVYNLCFFCVFESDSVHELQRKCPGGHLRRPRASLTTTAKEVARASASGEEFPLRKNGAFKNGLDTSRGEGEDAEVDIDGGSPVEERKAWSMKPNARNAQQLQRAFNWVKTFEEKILQWLEPENVSLRKLGGTPEEEGIEEELIKFVKQEDSSKFRCKVPECTKLFKGTDFWRKHVEKRHAEFYERICNEVQLVNTYVVDPAHIAPSRSDANSNGHFPLNNHIPTGTPRGFQLNGQFPLPFPMTAGMPPPAMWTPGGTQQIPAAWVQAGGAFTHAGAGPMRNLGRNTYTGLNSFPTPVGRMNMLPYARNDPRGQRAGPGGPPMGARAMAMAGMSTMMEGGMPGSIGPQEAVNGRQLRSYEDLDADKGRETTELDY</sequence>
<dbReference type="Pfam" id="PF13821">
    <property type="entry name" value="DUF4187"/>
    <property type="match status" value="1"/>
</dbReference>
<dbReference type="InterPro" id="IPR039727">
    <property type="entry name" value="SE/Ars2"/>
</dbReference>
<dbReference type="PROSITE" id="PS00028">
    <property type="entry name" value="ZINC_FINGER_C2H2_1"/>
    <property type="match status" value="1"/>
</dbReference>
<evidence type="ECO:0000256" key="1">
    <source>
        <dbReference type="ARBA" id="ARBA00004123"/>
    </source>
</evidence>
<dbReference type="InterPro" id="IPR013087">
    <property type="entry name" value="Znf_C2H2_type"/>
</dbReference>
<dbReference type="InterPro" id="IPR007042">
    <property type="entry name" value="SERRATE/Ars2_C"/>
</dbReference>
<feature type="compositionally biased region" description="Basic and acidic residues" evidence="4">
    <location>
        <begin position="17"/>
        <end position="32"/>
    </location>
</feature>
<dbReference type="GO" id="GO:0031047">
    <property type="term" value="P:regulatory ncRNA-mediated gene silencing"/>
    <property type="evidence" value="ECO:0007669"/>
    <property type="project" value="UniProtKB-ARBA"/>
</dbReference>
<proteinExistence type="inferred from homology"/>
<feature type="compositionally biased region" description="Basic residues" evidence="4">
    <location>
        <begin position="33"/>
        <end position="50"/>
    </location>
</feature>
<dbReference type="GO" id="GO:0016604">
    <property type="term" value="C:nuclear body"/>
    <property type="evidence" value="ECO:0007669"/>
    <property type="project" value="TreeGrafter"/>
</dbReference>
<dbReference type="InterPro" id="IPR021933">
    <property type="entry name" value="SERRATE/Ars2_N"/>
</dbReference>
<feature type="compositionally biased region" description="Basic and acidic residues" evidence="4">
    <location>
        <begin position="152"/>
        <end position="167"/>
    </location>
</feature>
<evidence type="ECO:0000313" key="7">
    <source>
        <dbReference type="Proteomes" id="UP001310890"/>
    </source>
</evidence>
<evidence type="ECO:0000256" key="3">
    <source>
        <dbReference type="ARBA" id="ARBA00023242"/>
    </source>
</evidence>
<name>A0AAN7TPH1_9PEZI</name>
<dbReference type="PANTHER" id="PTHR13165:SF0">
    <property type="entry name" value="SERRATE RNA EFFECTOR MOLECULE HOMOLOG"/>
    <property type="match status" value="1"/>
</dbReference>
<evidence type="ECO:0000259" key="5">
    <source>
        <dbReference type="PROSITE" id="PS00028"/>
    </source>
</evidence>
<evidence type="ECO:0000313" key="6">
    <source>
        <dbReference type="EMBL" id="KAK5117548.1"/>
    </source>
</evidence>
<organism evidence="6 7">
    <name type="scientific">Meristemomyces frigidus</name>
    <dbReference type="NCBI Taxonomy" id="1508187"/>
    <lineage>
        <taxon>Eukaryota</taxon>
        <taxon>Fungi</taxon>
        <taxon>Dikarya</taxon>
        <taxon>Ascomycota</taxon>
        <taxon>Pezizomycotina</taxon>
        <taxon>Dothideomycetes</taxon>
        <taxon>Dothideomycetidae</taxon>
        <taxon>Mycosphaerellales</taxon>
        <taxon>Teratosphaeriaceae</taxon>
        <taxon>Meristemomyces</taxon>
    </lineage>
</organism>
<dbReference type="AlphaFoldDB" id="A0AAN7TPH1"/>
<comment type="similarity">
    <text evidence="2">Belongs to the ARS2 family.</text>
</comment>
<feature type="compositionally biased region" description="Basic and acidic residues" evidence="4">
    <location>
        <begin position="893"/>
        <end position="911"/>
    </location>
</feature>
<feature type="region of interest" description="Disordered" evidence="4">
    <location>
        <begin position="1"/>
        <end position="102"/>
    </location>
</feature>
<reference evidence="6" key="1">
    <citation type="submission" date="2023-08" db="EMBL/GenBank/DDBJ databases">
        <title>Black Yeasts Isolated from many extreme environments.</title>
        <authorList>
            <person name="Coleine C."/>
            <person name="Stajich J.E."/>
            <person name="Selbmann L."/>
        </authorList>
    </citation>
    <scope>NUCLEOTIDE SEQUENCE</scope>
    <source>
        <strain evidence="6">CCFEE 5401</strain>
    </source>
</reference>
<keyword evidence="3" id="KW-0539">Nucleus</keyword>
<dbReference type="Pfam" id="PF04959">
    <property type="entry name" value="ARS2"/>
    <property type="match status" value="1"/>
</dbReference>
<protein>
    <recommendedName>
        <fullName evidence="5">C2H2-type domain-containing protein</fullName>
    </recommendedName>
</protein>
<dbReference type="SMART" id="SM01173">
    <property type="entry name" value="DUF4187"/>
    <property type="match status" value="1"/>
</dbReference>
<dbReference type="Proteomes" id="UP001310890">
    <property type="component" value="Unassembled WGS sequence"/>
</dbReference>
<evidence type="ECO:0000256" key="2">
    <source>
        <dbReference type="ARBA" id="ARBA00005407"/>
    </source>
</evidence>
<feature type="compositionally biased region" description="Basic and acidic residues" evidence="4">
    <location>
        <begin position="58"/>
        <end position="79"/>
    </location>
</feature>
<feature type="region of interest" description="Disordered" evidence="4">
    <location>
        <begin position="137"/>
        <end position="167"/>
    </location>
</feature>